<keyword evidence="10" id="KW-0732">Signal</keyword>
<keyword evidence="3 8" id="KW-1134">Transmembrane beta strand</keyword>
<dbReference type="CDD" id="cd01347">
    <property type="entry name" value="ligand_gated_channel"/>
    <property type="match status" value="1"/>
</dbReference>
<evidence type="ECO:0000256" key="9">
    <source>
        <dbReference type="RuleBase" id="RU003357"/>
    </source>
</evidence>
<dbReference type="InterPro" id="IPR039426">
    <property type="entry name" value="TonB-dep_rcpt-like"/>
</dbReference>
<evidence type="ECO:0000313" key="14">
    <source>
        <dbReference type="Proteomes" id="UP000199308"/>
    </source>
</evidence>
<evidence type="ECO:0000256" key="2">
    <source>
        <dbReference type="ARBA" id="ARBA00022448"/>
    </source>
</evidence>
<sequence>MFNKNVITKAVVLGSVSSTALISSQVFAQETDAQVKEVEKIQVTGSRIKRSDMETASPVTVIGADEILASGANSIDQILQKTTAASGAMVNPGINNGSGGNATINLRGLGSARTLVLVNGRRMVNSGTGAASSVDLNTIPVSMIQRVEVLKDGASAVYGSDAIAGVVNIILKKDFEGLELNTSGQMTDKGDAEEYNIDLTVGTEFDKGNIVLGVQYMDRGEASQADRKFSECPIAERTNAAGELELFCAGSSYTPYGHIWGPNGESLQGEAGNGWHDFSDADRYNYSSTSYLFTPMKKFNVTGLANYELTDDLNLFSEVTYAKRWSEQQMAPQPVWFDFTYENWMGDSLISHGLNYGDELSYGRRMTDTGARGFSQVVDTFRNVIGVEGFLDNGWTWDLSYNFGRNDSVDRLANLHNMGSIGDAIKDGTFNPLDQASWETENLSPYIYTEQNSGGSQVAILAASLSGELFELPAGYVGFASGIENRKEKAWFIPDSLTSQGLANDPRVEETRGGFEVNEAYVELAVPLIADSFLADSVELSTAIRYFDYSTFGDDFTWKLGLTWKVYEDLMLRSVASTAFRAPTVDELYGGKSPSFDQVSHPIGQDQAEVTVGGNPMLQPEEADTFTVGLVYEPSFVDGLSLTADYYSIEIDNAIAQVSSQYIVDQCLDAAGNPINTGSALCQSANISMDNSNRIIFNNTLQNIGASTTKGIDLNVSYLFEAGGLDWKASVDSTFLLESEEVILDETIDYVGIITSGSGGYADIKSNFTLTARADDWDATYKARFISGMDSYACLDDPSGCYAPSTPSVVYHDVSASYHVTDQVTLSGGINNLFDKTPPYYTGNNDSNTDPYTYDVLGRTLFARATVRF</sequence>
<evidence type="ECO:0000256" key="8">
    <source>
        <dbReference type="PROSITE-ProRule" id="PRU01360"/>
    </source>
</evidence>
<dbReference type="InterPro" id="IPR012910">
    <property type="entry name" value="Plug_dom"/>
</dbReference>
<gene>
    <name evidence="13" type="ORF">SAMN05660429_00184</name>
</gene>
<dbReference type="Gene3D" id="2.40.170.20">
    <property type="entry name" value="TonB-dependent receptor, beta-barrel domain"/>
    <property type="match status" value="1"/>
</dbReference>
<dbReference type="InterPro" id="IPR036942">
    <property type="entry name" value="Beta-barrel_TonB_sf"/>
</dbReference>
<name>A0A1H9YDI6_THASX</name>
<evidence type="ECO:0000256" key="7">
    <source>
        <dbReference type="ARBA" id="ARBA00023237"/>
    </source>
</evidence>
<proteinExistence type="inferred from homology"/>
<dbReference type="OrthoDB" id="176248at2"/>
<feature type="chain" id="PRO_5011531694" evidence="10">
    <location>
        <begin position="29"/>
        <end position="869"/>
    </location>
</feature>
<dbReference type="SUPFAM" id="SSF56935">
    <property type="entry name" value="Porins"/>
    <property type="match status" value="1"/>
</dbReference>
<feature type="domain" description="TonB-dependent receptor plug" evidence="12">
    <location>
        <begin position="53"/>
        <end position="166"/>
    </location>
</feature>
<evidence type="ECO:0000256" key="10">
    <source>
        <dbReference type="SAM" id="SignalP"/>
    </source>
</evidence>
<dbReference type="InterPro" id="IPR000531">
    <property type="entry name" value="Beta-barrel_TonB"/>
</dbReference>
<accession>A0A1H9YDI6</accession>
<dbReference type="Gene3D" id="2.170.130.10">
    <property type="entry name" value="TonB-dependent receptor, plug domain"/>
    <property type="match status" value="1"/>
</dbReference>
<feature type="domain" description="TonB-dependent receptor-like beta-barrel" evidence="11">
    <location>
        <begin position="373"/>
        <end position="833"/>
    </location>
</feature>
<evidence type="ECO:0000313" key="13">
    <source>
        <dbReference type="EMBL" id="SES67041.1"/>
    </source>
</evidence>
<protein>
    <submittedName>
        <fullName evidence="13">Iron complex outermembrane recepter protein</fullName>
    </submittedName>
</protein>
<dbReference type="Pfam" id="PF00593">
    <property type="entry name" value="TonB_dep_Rec_b-barrel"/>
    <property type="match status" value="1"/>
</dbReference>
<keyword evidence="2 8" id="KW-0813">Transport</keyword>
<evidence type="ECO:0000256" key="4">
    <source>
        <dbReference type="ARBA" id="ARBA00022692"/>
    </source>
</evidence>
<evidence type="ECO:0000259" key="12">
    <source>
        <dbReference type="Pfam" id="PF07715"/>
    </source>
</evidence>
<evidence type="ECO:0000259" key="11">
    <source>
        <dbReference type="Pfam" id="PF00593"/>
    </source>
</evidence>
<dbReference type="Pfam" id="PF07715">
    <property type="entry name" value="Plug"/>
    <property type="match status" value="1"/>
</dbReference>
<dbReference type="STRING" id="349064.SAMN05660429_00184"/>
<dbReference type="RefSeq" id="WP_093326877.1">
    <property type="nucleotide sequence ID" value="NZ_AP027363.1"/>
</dbReference>
<dbReference type="PANTHER" id="PTHR47234">
    <property type="match status" value="1"/>
</dbReference>
<keyword evidence="14" id="KW-1185">Reference proteome</keyword>
<evidence type="ECO:0000256" key="3">
    <source>
        <dbReference type="ARBA" id="ARBA00022452"/>
    </source>
</evidence>
<feature type="signal peptide" evidence="10">
    <location>
        <begin position="1"/>
        <end position="28"/>
    </location>
</feature>
<comment type="similarity">
    <text evidence="8 9">Belongs to the TonB-dependent receptor family.</text>
</comment>
<reference evidence="13 14" key="1">
    <citation type="submission" date="2016-10" db="EMBL/GenBank/DDBJ databases">
        <authorList>
            <person name="de Groot N.N."/>
        </authorList>
    </citation>
    <scope>NUCLEOTIDE SEQUENCE [LARGE SCALE GENOMIC DNA]</scope>
    <source>
        <strain evidence="13 14">DSM 19706</strain>
    </source>
</reference>
<comment type="subcellular location">
    <subcellularLocation>
        <location evidence="1 8">Cell outer membrane</location>
        <topology evidence="1 8">Multi-pass membrane protein</topology>
    </subcellularLocation>
</comment>
<evidence type="ECO:0000256" key="6">
    <source>
        <dbReference type="ARBA" id="ARBA00023136"/>
    </source>
</evidence>
<dbReference type="Proteomes" id="UP000199308">
    <property type="component" value="Unassembled WGS sequence"/>
</dbReference>
<keyword evidence="5 9" id="KW-0798">TonB box</keyword>
<evidence type="ECO:0000256" key="5">
    <source>
        <dbReference type="ARBA" id="ARBA00023077"/>
    </source>
</evidence>
<keyword evidence="4 8" id="KW-0812">Transmembrane</keyword>
<keyword evidence="6 8" id="KW-0472">Membrane</keyword>
<keyword evidence="7 8" id="KW-0998">Cell outer membrane</keyword>
<dbReference type="PANTHER" id="PTHR47234:SF2">
    <property type="entry name" value="TONB-DEPENDENT RECEPTOR"/>
    <property type="match status" value="1"/>
</dbReference>
<dbReference type="AlphaFoldDB" id="A0A1H9YDI6"/>
<dbReference type="GO" id="GO:0009279">
    <property type="term" value="C:cell outer membrane"/>
    <property type="evidence" value="ECO:0007669"/>
    <property type="project" value="UniProtKB-SubCell"/>
</dbReference>
<dbReference type="EMBL" id="FOHK01000001">
    <property type="protein sequence ID" value="SES67041.1"/>
    <property type="molecule type" value="Genomic_DNA"/>
</dbReference>
<dbReference type="PROSITE" id="PS52016">
    <property type="entry name" value="TONB_DEPENDENT_REC_3"/>
    <property type="match status" value="1"/>
</dbReference>
<organism evidence="13 14">
    <name type="scientific">Thalassotalea agarivorans</name>
    <name type="common">Thalassomonas agarivorans</name>
    <dbReference type="NCBI Taxonomy" id="349064"/>
    <lineage>
        <taxon>Bacteria</taxon>
        <taxon>Pseudomonadati</taxon>
        <taxon>Pseudomonadota</taxon>
        <taxon>Gammaproteobacteria</taxon>
        <taxon>Alteromonadales</taxon>
        <taxon>Colwelliaceae</taxon>
        <taxon>Thalassotalea</taxon>
    </lineage>
</organism>
<dbReference type="InterPro" id="IPR037066">
    <property type="entry name" value="Plug_dom_sf"/>
</dbReference>
<evidence type="ECO:0000256" key="1">
    <source>
        <dbReference type="ARBA" id="ARBA00004571"/>
    </source>
</evidence>